<comment type="caution">
    <text evidence="1">The sequence shown here is derived from an EMBL/GenBank/DDBJ whole genome shotgun (WGS) entry which is preliminary data.</text>
</comment>
<protein>
    <submittedName>
        <fullName evidence="1">Uncharacterized protein</fullName>
    </submittedName>
</protein>
<name>A0ABX0M6U3_9BURK</name>
<gene>
    <name evidence="1" type="ORF">F1609_07840</name>
</gene>
<evidence type="ECO:0000313" key="1">
    <source>
        <dbReference type="EMBL" id="NHZ40072.1"/>
    </source>
</evidence>
<sequence>MPTDVATPLTLRHAAGICWPHQATVGHIAVASGLISGYFPAQQGGDAVAGCVLVAAGKYRNGAARQWCRTHQAYWGVKADLAALAESGQQRCAHHLEKMGYALNPPVIDLAACASVTIRHAPDGATEFATEPIGASASATAPATASATVPATARCAAVALRTSATGALFPGTDIVQVNITPPALLAYTSARAAGQALGCVGCARCGHPHLDLGSFAHTPHRRHYCGNCGTDSTHSPAPMISSPIHALCIKFDGLLTIM</sequence>
<proteinExistence type="predicted"/>
<evidence type="ECO:0000313" key="2">
    <source>
        <dbReference type="Proteomes" id="UP000819052"/>
    </source>
</evidence>
<accession>A0ABX0M6U3</accession>
<dbReference type="EMBL" id="VVIW01000003">
    <property type="protein sequence ID" value="NHZ40072.1"/>
    <property type="molecule type" value="Genomic_DNA"/>
</dbReference>
<dbReference type="RefSeq" id="WP_167075919.1">
    <property type="nucleotide sequence ID" value="NZ_VVIW01000003.1"/>
</dbReference>
<dbReference type="Proteomes" id="UP000819052">
    <property type="component" value="Unassembled WGS sequence"/>
</dbReference>
<reference evidence="1 2" key="1">
    <citation type="submission" date="2019-09" db="EMBL/GenBank/DDBJ databases">
        <title>Taxonomy of Antarctic Massilia spp.: description of Massilia rubra sp. nov., Massilia aquatica sp. nov., Massilia mucilaginosa sp. nov., Massilia frigida sp. nov. isolated from streams, lakes and regoliths.</title>
        <authorList>
            <person name="Holochova P."/>
            <person name="Sedlacek I."/>
            <person name="Kralova S."/>
            <person name="Maslanova I."/>
            <person name="Busse H.-J."/>
            <person name="Stankova E."/>
            <person name="Vrbovska V."/>
            <person name="Kovarovic V."/>
            <person name="Bartak M."/>
            <person name="Svec P."/>
            <person name="Pantucek R."/>
        </authorList>
    </citation>
    <scope>NUCLEOTIDE SEQUENCE [LARGE SCALE GENOMIC DNA]</scope>
    <source>
        <strain evidence="1 2">CCM 8693</strain>
    </source>
</reference>
<organism evidence="1 2">
    <name type="scientific">Massilia aquatica</name>
    <dbReference type="NCBI Taxonomy" id="2609000"/>
    <lineage>
        <taxon>Bacteria</taxon>
        <taxon>Pseudomonadati</taxon>
        <taxon>Pseudomonadota</taxon>
        <taxon>Betaproteobacteria</taxon>
        <taxon>Burkholderiales</taxon>
        <taxon>Oxalobacteraceae</taxon>
        <taxon>Telluria group</taxon>
        <taxon>Massilia</taxon>
    </lineage>
</organism>
<keyword evidence="2" id="KW-1185">Reference proteome</keyword>